<reference evidence="2 3" key="1">
    <citation type="submission" date="2020-08" db="EMBL/GenBank/DDBJ databases">
        <title>Bridging the membrane lipid divide: bacteria of the FCB group superphylum have the potential to synthesize archaeal ether lipids.</title>
        <authorList>
            <person name="Villanueva L."/>
            <person name="Von Meijenfeldt F.A.B."/>
            <person name="Westbye A.B."/>
            <person name="Yadav S."/>
            <person name="Hopmans E.C."/>
            <person name="Dutilh B.E."/>
            <person name="Sinninghe Damste J.S."/>
        </authorList>
    </citation>
    <scope>NUCLEOTIDE SEQUENCE [LARGE SCALE GENOMIC DNA]</scope>
    <source>
        <strain evidence="2">NIOZ-UU36</strain>
    </source>
</reference>
<name>A0A8J6NLR0_9CHLR</name>
<keyword evidence="1" id="KW-0472">Membrane</keyword>
<evidence type="ECO:0000256" key="1">
    <source>
        <dbReference type="SAM" id="Phobius"/>
    </source>
</evidence>
<keyword evidence="1" id="KW-1133">Transmembrane helix</keyword>
<protein>
    <submittedName>
        <fullName evidence="2">Uncharacterized protein</fullName>
    </submittedName>
</protein>
<feature type="transmembrane region" description="Helical" evidence="1">
    <location>
        <begin position="20"/>
        <end position="40"/>
    </location>
</feature>
<dbReference type="EMBL" id="JACNJN010000131">
    <property type="protein sequence ID" value="MBC8335942.1"/>
    <property type="molecule type" value="Genomic_DNA"/>
</dbReference>
<gene>
    <name evidence="2" type="ORF">H8E29_11800</name>
</gene>
<evidence type="ECO:0000313" key="2">
    <source>
        <dbReference type="EMBL" id="MBC8335942.1"/>
    </source>
</evidence>
<dbReference type="Proteomes" id="UP000614469">
    <property type="component" value="Unassembled WGS sequence"/>
</dbReference>
<proteinExistence type="predicted"/>
<accession>A0A8J6NLR0</accession>
<evidence type="ECO:0000313" key="3">
    <source>
        <dbReference type="Proteomes" id="UP000614469"/>
    </source>
</evidence>
<comment type="caution">
    <text evidence="2">The sequence shown here is derived from an EMBL/GenBank/DDBJ whole genome shotgun (WGS) entry which is preliminary data.</text>
</comment>
<organism evidence="2 3">
    <name type="scientific">Candidatus Desulfolinea nitratireducens</name>
    <dbReference type="NCBI Taxonomy" id="2841698"/>
    <lineage>
        <taxon>Bacteria</taxon>
        <taxon>Bacillati</taxon>
        <taxon>Chloroflexota</taxon>
        <taxon>Anaerolineae</taxon>
        <taxon>Anaerolineales</taxon>
        <taxon>Anaerolineales incertae sedis</taxon>
        <taxon>Candidatus Desulfolinea</taxon>
    </lineage>
</organism>
<dbReference type="AlphaFoldDB" id="A0A8J6NLR0"/>
<keyword evidence="1" id="KW-0812">Transmembrane</keyword>
<sequence length="332" mass="36740">MLKFFTYTDLSGKRHLRSYAIVAIVLFVLLLLLAGGAALWRIGEFSPTDIAETPVFAPLTETAIPEVMPSNTPEACPSDPADWALLDMPLSKNYKSLSPTCIYTELERTVAWVLAINEGYSRAEAIEKLGFSSMPMTMQTGTLTILTDNKGPVSVQMLISPQVPDLAQWAIDKSGNPATKMALRGCFRTSTFTGNERQDWGDGYEVICVVSKDTEAVYGLMQLGEHVFTGGDGQVSASRTFLLFGYKEKSWTWLGWCEDAGRVSYEEIGLTAELASADREMKSSIFGLSHWDSEWLEESYGMAMKALPNDWQDATDTAKRDAILNEINAYLE</sequence>